<accession>K1R5G6</accession>
<dbReference type="SUPFAM" id="SSF49785">
    <property type="entry name" value="Galactose-binding domain-like"/>
    <property type="match status" value="1"/>
</dbReference>
<dbReference type="InterPro" id="IPR002049">
    <property type="entry name" value="LE_dom"/>
</dbReference>
<dbReference type="PANTHER" id="PTHR24043:SF8">
    <property type="entry name" value="EGF-LIKE DOMAIN-CONTAINING PROTEIN"/>
    <property type="match status" value="1"/>
</dbReference>
<dbReference type="AlphaFoldDB" id="K1R5G6"/>
<dbReference type="GO" id="GO:0005044">
    <property type="term" value="F:scavenger receptor activity"/>
    <property type="evidence" value="ECO:0007669"/>
    <property type="project" value="InterPro"/>
</dbReference>
<evidence type="ECO:0000313" key="2">
    <source>
        <dbReference type="EMBL" id="EKC38784.1"/>
    </source>
</evidence>
<dbReference type="CDD" id="cd00055">
    <property type="entry name" value="EGF_Lam"/>
    <property type="match status" value="1"/>
</dbReference>
<gene>
    <name evidence="2" type="ORF">CGI_10026583</name>
</gene>
<proteinExistence type="predicted"/>
<name>K1R5G6_MAGGI</name>
<protein>
    <submittedName>
        <fullName evidence="2">Scavenger receptor class F member 2</fullName>
    </submittedName>
</protein>
<organism evidence="2">
    <name type="scientific">Magallana gigas</name>
    <name type="common">Pacific oyster</name>
    <name type="synonym">Crassostrea gigas</name>
    <dbReference type="NCBI Taxonomy" id="29159"/>
    <lineage>
        <taxon>Eukaryota</taxon>
        <taxon>Metazoa</taxon>
        <taxon>Spiralia</taxon>
        <taxon>Lophotrochozoa</taxon>
        <taxon>Mollusca</taxon>
        <taxon>Bivalvia</taxon>
        <taxon>Autobranchia</taxon>
        <taxon>Pteriomorphia</taxon>
        <taxon>Ostreida</taxon>
        <taxon>Ostreoidea</taxon>
        <taxon>Ostreidae</taxon>
        <taxon>Magallana</taxon>
    </lineage>
</organism>
<evidence type="ECO:0000256" key="1">
    <source>
        <dbReference type="ARBA" id="ARBA00022536"/>
    </source>
</evidence>
<dbReference type="Gene3D" id="2.60.120.260">
    <property type="entry name" value="Galactose-binding domain-like"/>
    <property type="match status" value="1"/>
</dbReference>
<reference evidence="2" key="1">
    <citation type="journal article" date="2012" name="Nature">
        <title>The oyster genome reveals stress adaptation and complexity of shell formation.</title>
        <authorList>
            <person name="Zhang G."/>
            <person name="Fang X."/>
            <person name="Guo X."/>
            <person name="Li L."/>
            <person name="Luo R."/>
            <person name="Xu F."/>
            <person name="Yang P."/>
            <person name="Zhang L."/>
            <person name="Wang X."/>
            <person name="Qi H."/>
            <person name="Xiong Z."/>
            <person name="Que H."/>
            <person name="Xie Y."/>
            <person name="Holland P.W."/>
            <person name="Paps J."/>
            <person name="Zhu Y."/>
            <person name="Wu F."/>
            <person name="Chen Y."/>
            <person name="Wang J."/>
            <person name="Peng C."/>
            <person name="Meng J."/>
            <person name="Yang L."/>
            <person name="Liu J."/>
            <person name="Wen B."/>
            <person name="Zhang N."/>
            <person name="Huang Z."/>
            <person name="Zhu Q."/>
            <person name="Feng Y."/>
            <person name="Mount A."/>
            <person name="Hedgecock D."/>
            <person name="Xu Z."/>
            <person name="Liu Y."/>
            <person name="Domazet-Loso T."/>
            <person name="Du Y."/>
            <person name="Sun X."/>
            <person name="Zhang S."/>
            <person name="Liu B."/>
            <person name="Cheng P."/>
            <person name="Jiang X."/>
            <person name="Li J."/>
            <person name="Fan D."/>
            <person name="Wang W."/>
            <person name="Fu W."/>
            <person name="Wang T."/>
            <person name="Wang B."/>
            <person name="Zhang J."/>
            <person name="Peng Z."/>
            <person name="Li Y."/>
            <person name="Li N."/>
            <person name="Wang J."/>
            <person name="Chen M."/>
            <person name="He Y."/>
            <person name="Tan F."/>
            <person name="Song X."/>
            <person name="Zheng Q."/>
            <person name="Huang R."/>
            <person name="Yang H."/>
            <person name="Du X."/>
            <person name="Chen L."/>
            <person name="Yang M."/>
            <person name="Gaffney P.M."/>
            <person name="Wang S."/>
            <person name="Luo L."/>
            <person name="She Z."/>
            <person name="Ming Y."/>
            <person name="Huang W."/>
            <person name="Zhang S."/>
            <person name="Huang B."/>
            <person name="Zhang Y."/>
            <person name="Qu T."/>
            <person name="Ni P."/>
            <person name="Miao G."/>
            <person name="Wang J."/>
            <person name="Wang Q."/>
            <person name="Steinberg C.E."/>
            <person name="Wang H."/>
            <person name="Li N."/>
            <person name="Qian L."/>
            <person name="Zhang G."/>
            <person name="Li Y."/>
            <person name="Yang H."/>
            <person name="Liu X."/>
            <person name="Wang J."/>
            <person name="Yin Y."/>
            <person name="Wang J."/>
        </authorList>
    </citation>
    <scope>NUCLEOTIDE SEQUENCE [LARGE SCALE GENOMIC DNA]</scope>
    <source>
        <strain evidence="2">05x7-T-G4-1.051#20</strain>
    </source>
</reference>
<keyword evidence="2" id="KW-0675">Receptor</keyword>
<keyword evidence="1" id="KW-0245">EGF-like domain</keyword>
<dbReference type="HOGENOM" id="CLU_977444_0_0_1"/>
<dbReference type="PANTHER" id="PTHR24043">
    <property type="entry name" value="SCAVENGER RECEPTOR CLASS F"/>
    <property type="match status" value="1"/>
</dbReference>
<dbReference type="InterPro" id="IPR042635">
    <property type="entry name" value="MEGF10/SREC1/2-like"/>
</dbReference>
<sequence length="285" mass="31614">MAEKLRVLTKEKINVAHDVSQSLQGAATMSDDYFPNTQWTADKVVDGDINQKVSGSSCAITVFAHKSVWLKVQLGKRFNVAYIQIFFRNELRCIDHYYGDDCNSQCGQCKDNAVCNNVTGRCPNGCQNHWTGDRCDECDDGFYNRLCTGVCGNCKKGAYCEKENGYCPNGCINNFKYPFCKECIDGFYNDTCTAQCGHCKGTKTCDKDNGTCISGCEPLFKYPLCQVFHSCAELLESSLVTRLSGSKILPLEIEFQGHLLEFLSILGLQSTISLSIGSLINNESQ</sequence>
<dbReference type="EMBL" id="JH816764">
    <property type="protein sequence ID" value="EKC38784.1"/>
    <property type="molecule type" value="Genomic_DNA"/>
</dbReference>
<dbReference type="InterPro" id="IPR008979">
    <property type="entry name" value="Galactose-bd-like_sf"/>
</dbReference>
<dbReference type="InParanoid" id="K1R5G6"/>